<evidence type="ECO:0000313" key="2">
    <source>
        <dbReference type="EMBL" id="KGN62765.1"/>
    </source>
</evidence>
<feature type="compositionally biased region" description="Acidic residues" evidence="1">
    <location>
        <begin position="54"/>
        <end position="69"/>
    </location>
</feature>
<reference evidence="2 3" key="2">
    <citation type="journal article" date="2009" name="PLoS ONE">
        <title>An integrated genetic and cytogenetic map of the cucumber genome.</title>
        <authorList>
            <person name="Ren Y."/>
            <person name="Zhang Z."/>
            <person name="Liu J."/>
            <person name="Staub J.E."/>
            <person name="Han Y."/>
            <person name="Cheng Z."/>
            <person name="Li X."/>
            <person name="Lu J."/>
            <person name="Miao H."/>
            <person name="Kang H."/>
            <person name="Xie B."/>
            <person name="Gu X."/>
            <person name="Wang X."/>
            <person name="Du Y."/>
            <person name="Jin W."/>
            <person name="Huang S."/>
        </authorList>
    </citation>
    <scope>NUCLEOTIDE SEQUENCE [LARGE SCALE GENOMIC DNA]</scope>
    <source>
        <strain evidence="3">cv. 9930</strain>
    </source>
</reference>
<reference evidence="2 3" key="3">
    <citation type="journal article" date="2010" name="BMC Genomics">
        <title>Transcriptome sequencing and comparative analysis of cucumber flowers with different sex types.</title>
        <authorList>
            <person name="Guo S."/>
            <person name="Zheng Y."/>
            <person name="Joung J.G."/>
            <person name="Liu S."/>
            <person name="Zhang Z."/>
            <person name="Crasta O.R."/>
            <person name="Sobral B.W."/>
            <person name="Xu Y."/>
            <person name="Huang S."/>
            <person name="Fei Z."/>
        </authorList>
    </citation>
    <scope>NUCLEOTIDE SEQUENCE [LARGE SCALE GENOMIC DNA]</scope>
    <source>
        <strain evidence="3">cv. 9930</strain>
    </source>
</reference>
<dbReference type="PANTHER" id="PTHR33874:SF1">
    <property type="entry name" value="RING FINGER PROTEIN"/>
    <property type="match status" value="1"/>
</dbReference>
<accession>A0A0A0LLE4</accession>
<proteinExistence type="predicted"/>
<gene>
    <name evidence="2" type="ORF">Csa_2G372120</name>
</gene>
<dbReference type="Gramene" id="KGN62765">
    <property type="protein sequence ID" value="KGN62765"/>
    <property type="gene ID" value="Csa_2G372120"/>
</dbReference>
<dbReference type="OMA" id="KETSEWC"/>
<name>A0A0A0LLE4_CUCSA</name>
<dbReference type="KEGG" id="csv:101202793"/>
<reference evidence="2 3" key="1">
    <citation type="journal article" date="2009" name="Nat. Genet.">
        <title>The genome of the cucumber, Cucumis sativus L.</title>
        <authorList>
            <person name="Huang S."/>
            <person name="Li R."/>
            <person name="Zhang Z."/>
            <person name="Li L."/>
            <person name="Gu X."/>
            <person name="Fan W."/>
            <person name="Lucas W.J."/>
            <person name="Wang X."/>
            <person name="Xie B."/>
            <person name="Ni P."/>
            <person name="Ren Y."/>
            <person name="Zhu H."/>
            <person name="Li J."/>
            <person name="Lin K."/>
            <person name="Jin W."/>
            <person name="Fei Z."/>
            <person name="Li G."/>
            <person name="Staub J."/>
            <person name="Kilian A."/>
            <person name="van der Vossen E.A."/>
            <person name="Wu Y."/>
            <person name="Guo J."/>
            <person name="He J."/>
            <person name="Jia Z."/>
            <person name="Ren Y."/>
            <person name="Tian G."/>
            <person name="Lu Y."/>
            <person name="Ruan J."/>
            <person name="Qian W."/>
            <person name="Wang M."/>
            <person name="Huang Q."/>
            <person name="Li B."/>
            <person name="Xuan Z."/>
            <person name="Cao J."/>
            <person name="Asan"/>
            <person name="Wu Z."/>
            <person name="Zhang J."/>
            <person name="Cai Q."/>
            <person name="Bai Y."/>
            <person name="Zhao B."/>
            <person name="Han Y."/>
            <person name="Li Y."/>
            <person name="Li X."/>
            <person name="Wang S."/>
            <person name="Shi Q."/>
            <person name="Liu S."/>
            <person name="Cho W.K."/>
            <person name="Kim J.Y."/>
            <person name="Xu Y."/>
            <person name="Heller-Uszynska K."/>
            <person name="Miao H."/>
            <person name="Cheng Z."/>
            <person name="Zhang S."/>
            <person name="Wu J."/>
            <person name="Yang Y."/>
            <person name="Kang H."/>
            <person name="Li M."/>
            <person name="Liang H."/>
            <person name="Ren X."/>
            <person name="Shi Z."/>
            <person name="Wen M."/>
            <person name="Jian M."/>
            <person name="Yang H."/>
            <person name="Zhang G."/>
            <person name="Yang Z."/>
            <person name="Chen R."/>
            <person name="Liu S."/>
            <person name="Li J."/>
            <person name="Ma L."/>
            <person name="Liu H."/>
            <person name="Zhou Y."/>
            <person name="Zhao J."/>
            <person name="Fang X."/>
            <person name="Li G."/>
            <person name="Fang L."/>
            <person name="Li Y."/>
            <person name="Liu D."/>
            <person name="Zheng H."/>
            <person name="Zhang Y."/>
            <person name="Qin N."/>
            <person name="Li Z."/>
            <person name="Yang G."/>
            <person name="Yang S."/>
            <person name="Bolund L."/>
            <person name="Kristiansen K."/>
            <person name="Zheng H."/>
            <person name="Li S."/>
            <person name="Zhang X."/>
            <person name="Yang H."/>
            <person name="Wang J."/>
            <person name="Sun R."/>
            <person name="Zhang B."/>
            <person name="Jiang S."/>
            <person name="Wang J."/>
            <person name="Du Y."/>
            <person name="Li S."/>
        </authorList>
    </citation>
    <scope>NUCLEOTIDE SEQUENCE [LARGE SCALE GENOMIC DNA]</scope>
    <source>
        <strain evidence="3">cv. 9930</strain>
    </source>
</reference>
<feature type="region of interest" description="Disordered" evidence="1">
    <location>
        <begin position="1"/>
        <end position="32"/>
    </location>
</feature>
<protein>
    <submittedName>
        <fullName evidence="2">Uncharacterized protein</fullName>
    </submittedName>
</protein>
<dbReference type="Proteomes" id="UP000029981">
    <property type="component" value="Chromosome 2"/>
</dbReference>
<reference evidence="2 3" key="4">
    <citation type="journal article" date="2011" name="BMC Genomics">
        <title>RNA-Seq improves annotation of protein-coding genes in the cucumber genome.</title>
        <authorList>
            <person name="Li Z."/>
            <person name="Zhang Z."/>
            <person name="Yan P."/>
            <person name="Huang S."/>
            <person name="Fei Z."/>
            <person name="Lin K."/>
        </authorList>
    </citation>
    <scope>NUCLEOTIDE SEQUENCE [LARGE SCALE GENOMIC DNA]</scope>
    <source>
        <strain evidence="3">cv. 9930</strain>
    </source>
</reference>
<evidence type="ECO:0000313" key="3">
    <source>
        <dbReference type="Proteomes" id="UP000029981"/>
    </source>
</evidence>
<dbReference type="PANTHER" id="PTHR33874">
    <property type="entry name" value="RING FINGER PROTEIN"/>
    <property type="match status" value="1"/>
</dbReference>
<feature type="compositionally biased region" description="Polar residues" evidence="1">
    <location>
        <begin position="1"/>
        <end position="13"/>
    </location>
</feature>
<feature type="region of interest" description="Disordered" evidence="1">
    <location>
        <begin position="47"/>
        <end position="86"/>
    </location>
</feature>
<keyword evidence="3" id="KW-1185">Reference proteome</keyword>
<evidence type="ECO:0000256" key="1">
    <source>
        <dbReference type="SAM" id="MobiDB-lite"/>
    </source>
</evidence>
<dbReference type="OrthoDB" id="2014733at2759"/>
<dbReference type="eggNOG" id="ENOG502QPYJ">
    <property type="taxonomic scope" value="Eukaryota"/>
</dbReference>
<dbReference type="AlphaFoldDB" id="A0A0A0LLE4"/>
<sequence length="244" mass="27153">MELQVSKPTSDFVDNSKRKNLEGPTGDRVRVKKKTLQAVLEQCQRALESLNESNADDENEGNDVDEGQDEDVRGGEGSGSVPRDREADELCDLLKSKVERHDFLEKLEDAQASVPQNTFEECSSWDLVSDVDLWESDDALDQEGYVVVKQEDIVDGIACFMAAYLLSLKETKELSPNQLQNALCKTFSVKKRKGKLRKAWDGSKVIYNVASWGATAVGIYQNPVILNAASKAFWTSCQVISKLL</sequence>
<dbReference type="EMBL" id="CM002923">
    <property type="protein sequence ID" value="KGN62765.1"/>
    <property type="molecule type" value="Genomic_DNA"/>
</dbReference>
<feature type="compositionally biased region" description="Basic and acidic residues" evidence="1">
    <location>
        <begin position="14"/>
        <end position="29"/>
    </location>
</feature>
<organism evidence="2 3">
    <name type="scientific">Cucumis sativus</name>
    <name type="common">Cucumber</name>
    <dbReference type="NCBI Taxonomy" id="3659"/>
    <lineage>
        <taxon>Eukaryota</taxon>
        <taxon>Viridiplantae</taxon>
        <taxon>Streptophyta</taxon>
        <taxon>Embryophyta</taxon>
        <taxon>Tracheophyta</taxon>
        <taxon>Spermatophyta</taxon>
        <taxon>Magnoliopsida</taxon>
        <taxon>eudicotyledons</taxon>
        <taxon>Gunneridae</taxon>
        <taxon>Pentapetalae</taxon>
        <taxon>rosids</taxon>
        <taxon>fabids</taxon>
        <taxon>Cucurbitales</taxon>
        <taxon>Cucurbitaceae</taxon>
        <taxon>Benincaseae</taxon>
        <taxon>Cucumis</taxon>
    </lineage>
</organism>